<keyword evidence="2" id="KW-0479">Metal-binding</keyword>
<evidence type="ECO:0000256" key="4">
    <source>
        <dbReference type="ARBA" id="ARBA00023014"/>
    </source>
</evidence>
<protein>
    <submittedName>
        <fullName evidence="6">Rieske (2Fe-2S) protein</fullName>
    </submittedName>
</protein>
<dbReference type="PROSITE" id="PS51296">
    <property type="entry name" value="RIESKE"/>
    <property type="match status" value="1"/>
</dbReference>
<evidence type="ECO:0000256" key="2">
    <source>
        <dbReference type="ARBA" id="ARBA00022723"/>
    </source>
</evidence>
<evidence type="ECO:0000256" key="3">
    <source>
        <dbReference type="ARBA" id="ARBA00023004"/>
    </source>
</evidence>
<organism evidence="6 7">
    <name type="scientific">Nonomuraea harbinensis</name>
    <dbReference type="NCBI Taxonomy" id="1286938"/>
    <lineage>
        <taxon>Bacteria</taxon>
        <taxon>Bacillati</taxon>
        <taxon>Actinomycetota</taxon>
        <taxon>Actinomycetes</taxon>
        <taxon>Streptosporangiales</taxon>
        <taxon>Streptosporangiaceae</taxon>
        <taxon>Nonomuraea</taxon>
    </lineage>
</organism>
<keyword evidence="3" id="KW-0408">Iron</keyword>
<evidence type="ECO:0000313" key="7">
    <source>
        <dbReference type="Proteomes" id="UP001596096"/>
    </source>
</evidence>
<dbReference type="SUPFAM" id="SSF50022">
    <property type="entry name" value="ISP domain"/>
    <property type="match status" value="1"/>
</dbReference>
<evidence type="ECO:0000256" key="1">
    <source>
        <dbReference type="ARBA" id="ARBA00022714"/>
    </source>
</evidence>
<keyword evidence="7" id="KW-1185">Reference proteome</keyword>
<dbReference type="RefSeq" id="WP_308248945.1">
    <property type="nucleotide sequence ID" value="NZ_JAHKRN010000014.1"/>
</dbReference>
<reference evidence="7" key="1">
    <citation type="journal article" date="2019" name="Int. J. Syst. Evol. Microbiol.">
        <title>The Global Catalogue of Microorganisms (GCM) 10K type strain sequencing project: providing services to taxonomists for standard genome sequencing and annotation.</title>
        <authorList>
            <consortium name="The Broad Institute Genomics Platform"/>
            <consortium name="The Broad Institute Genome Sequencing Center for Infectious Disease"/>
            <person name="Wu L."/>
            <person name="Ma J."/>
        </authorList>
    </citation>
    <scope>NUCLEOTIDE SEQUENCE [LARGE SCALE GENOMIC DNA]</scope>
    <source>
        <strain evidence="7">CGMCC 4.7106</strain>
    </source>
</reference>
<evidence type="ECO:0000259" key="5">
    <source>
        <dbReference type="PROSITE" id="PS51296"/>
    </source>
</evidence>
<proteinExistence type="predicted"/>
<evidence type="ECO:0000313" key="6">
    <source>
        <dbReference type="EMBL" id="MFC5819426.1"/>
    </source>
</evidence>
<dbReference type="EMBL" id="JBHSNW010000019">
    <property type="protein sequence ID" value="MFC5819426.1"/>
    <property type="molecule type" value="Genomic_DNA"/>
</dbReference>
<keyword evidence="4" id="KW-0411">Iron-sulfur</keyword>
<dbReference type="InterPro" id="IPR036922">
    <property type="entry name" value="Rieske_2Fe-2S_sf"/>
</dbReference>
<name>A0ABW1C403_9ACTN</name>
<dbReference type="Pfam" id="PF00355">
    <property type="entry name" value="Rieske"/>
    <property type="match status" value="1"/>
</dbReference>
<dbReference type="PANTHER" id="PTHR21496:SF23">
    <property type="entry name" value="3-PHENYLPROPIONATE_CINNAMIC ACID DIOXYGENASE FERREDOXIN SUBUNIT"/>
    <property type="match status" value="1"/>
</dbReference>
<gene>
    <name evidence="6" type="ORF">ACFPUY_30375</name>
</gene>
<dbReference type="PANTHER" id="PTHR21496">
    <property type="entry name" value="FERREDOXIN-RELATED"/>
    <property type="match status" value="1"/>
</dbReference>
<comment type="caution">
    <text evidence="6">The sequence shown here is derived from an EMBL/GenBank/DDBJ whole genome shotgun (WGS) entry which is preliminary data.</text>
</comment>
<accession>A0ABW1C403</accession>
<feature type="domain" description="Rieske" evidence="5">
    <location>
        <begin position="7"/>
        <end position="101"/>
    </location>
</feature>
<dbReference type="Proteomes" id="UP001596096">
    <property type="component" value="Unassembled WGS sequence"/>
</dbReference>
<keyword evidence="1" id="KW-0001">2Fe-2S</keyword>
<dbReference type="Gene3D" id="2.102.10.10">
    <property type="entry name" value="Rieske [2Fe-2S] iron-sulphur domain"/>
    <property type="match status" value="1"/>
</dbReference>
<dbReference type="InterPro" id="IPR017941">
    <property type="entry name" value="Rieske_2Fe-2S"/>
</dbReference>
<sequence>MSTPAEWVEVASLRELERRNRKLVTVGAEPIALFLVDGEVYALADTCVHKRRSLSKGTLLHGRVICPGHQWSFDPRTGEADGQDRCQPVHAVRVDDGVVYVDPRPRALTPEESR</sequence>